<organism evidence="2 3">
    <name type="scientific">Chenopodium quinoa</name>
    <name type="common">Quinoa</name>
    <dbReference type="NCBI Taxonomy" id="63459"/>
    <lineage>
        <taxon>Eukaryota</taxon>
        <taxon>Viridiplantae</taxon>
        <taxon>Streptophyta</taxon>
        <taxon>Embryophyta</taxon>
        <taxon>Tracheophyta</taxon>
        <taxon>Spermatophyta</taxon>
        <taxon>Magnoliopsida</taxon>
        <taxon>eudicotyledons</taxon>
        <taxon>Gunneridae</taxon>
        <taxon>Pentapetalae</taxon>
        <taxon>Caryophyllales</taxon>
        <taxon>Chenopodiaceae</taxon>
        <taxon>Chenopodioideae</taxon>
        <taxon>Atripliceae</taxon>
        <taxon>Chenopodium</taxon>
    </lineage>
</organism>
<reference evidence="2" key="2">
    <citation type="submission" date="2021-03" db="UniProtKB">
        <authorList>
            <consortium name="EnsemblPlants"/>
        </authorList>
    </citation>
    <scope>IDENTIFICATION</scope>
</reference>
<dbReference type="KEGG" id="cqi:110693563"/>
<accession>A0A803LLB2</accession>
<dbReference type="GeneID" id="110693563"/>
<evidence type="ECO:0000313" key="3">
    <source>
        <dbReference type="Proteomes" id="UP000596660"/>
    </source>
</evidence>
<evidence type="ECO:0000256" key="1">
    <source>
        <dbReference type="SAM" id="Phobius"/>
    </source>
</evidence>
<dbReference type="OMA" id="PWPSHEH"/>
<dbReference type="PANTHER" id="PTHR33728:SF13">
    <property type="entry name" value="CTTNBP 2 AMINO-TERMINAL-LIKE PROTEIN"/>
    <property type="match status" value="1"/>
</dbReference>
<evidence type="ECO:0000313" key="2">
    <source>
        <dbReference type="EnsemblPlants" id="AUR62014759-RA:cds"/>
    </source>
</evidence>
<dbReference type="AlphaFoldDB" id="A0A803LLB2"/>
<keyword evidence="1" id="KW-0472">Membrane</keyword>
<keyword evidence="1" id="KW-1133">Transmembrane helix</keyword>
<name>A0A803LLB2_CHEQI</name>
<reference evidence="2" key="1">
    <citation type="journal article" date="2017" name="Nature">
        <title>The genome of Chenopodium quinoa.</title>
        <authorList>
            <person name="Jarvis D.E."/>
            <person name="Ho Y.S."/>
            <person name="Lightfoot D.J."/>
            <person name="Schmoeckel S.M."/>
            <person name="Li B."/>
            <person name="Borm T.J.A."/>
            <person name="Ohyanagi H."/>
            <person name="Mineta K."/>
            <person name="Michell C.T."/>
            <person name="Saber N."/>
            <person name="Kharbatia N.M."/>
            <person name="Rupper R.R."/>
            <person name="Sharp A.R."/>
            <person name="Dally N."/>
            <person name="Boughton B.A."/>
            <person name="Woo Y.H."/>
            <person name="Gao G."/>
            <person name="Schijlen E.G.W.M."/>
            <person name="Guo X."/>
            <person name="Momin A.A."/>
            <person name="Negrao S."/>
            <person name="Al-Babili S."/>
            <person name="Gehring C."/>
            <person name="Roessner U."/>
            <person name="Jung C."/>
            <person name="Murphy K."/>
            <person name="Arold S.T."/>
            <person name="Gojobori T."/>
            <person name="van der Linden C.G."/>
            <person name="van Loo E.N."/>
            <person name="Jellen E.N."/>
            <person name="Maughan P.J."/>
            <person name="Tester M."/>
        </authorList>
    </citation>
    <scope>NUCLEOTIDE SEQUENCE [LARGE SCALE GENOMIC DNA]</scope>
    <source>
        <strain evidence="2">cv. PI 614886</strain>
    </source>
</reference>
<dbReference type="PANTHER" id="PTHR33728">
    <property type="entry name" value="CTTNBP 2 AMINO-TERMINAL-LIKE PROTEIN"/>
    <property type="match status" value="1"/>
</dbReference>
<dbReference type="RefSeq" id="XP_021726383.1">
    <property type="nucleotide sequence ID" value="XM_021870691.1"/>
</dbReference>
<feature type="transmembrane region" description="Helical" evidence="1">
    <location>
        <begin position="35"/>
        <end position="56"/>
    </location>
</feature>
<keyword evidence="3" id="KW-1185">Reference proteome</keyword>
<sequence length="154" mass="17230">MGEGENWGWQPSGSPTMNLERSDVHWSHFDSSVNAVSFGFVATAVLISMFLVMAIFERFLRPNPPELPLPSRRDIESQLGFHSKLGYSSPKMTVYSQEHPVVMPGDNIPTFIAHPVPLPCPPDRIHWPPCKFKLPPKGPQNARSTLQAIVRESV</sequence>
<gene>
    <name evidence="2" type="primary">LOC110693563</name>
</gene>
<dbReference type="Gramene" id="AUR62014759-RA">
    <property type="protein sequence ID" value="AUR62014759-RA:cds"/>
    <property type="gene ID" value="AUR62014759"/>
</dbReference>
<dbReference type="OrthoDB" id="770781at2759"/>
<dbReference type="Proteomes" id="UP000596660">
    <property type="component" value="Unplaced"/>
</dbReference>
<protein>
    <submittedName>
        <fullName evidence="2">Uncharacterized protein</fullName>
    </submittedName>
</protein>
<proteinExistence type="predicted"/>
<keyword evidence="1" id="KW-0812">Transmembrane</keyword>
<dbReference type="EnsemblPlants" id="AUR62014759-RA">
    <property type="protein sequence ID" value="AUR62014759-RA:cds"/>
    <property type="gene ID" value="AUR62014759"/>
</dbReference>